<comment type="similarity">
    <text evidence="1">Belongs to the protein kinase superfamily. CAMK Ser/Thr protein kinase family. SNF1 subfamily.</text>
</comment>
<sequence>MKEDAARKRFQQLISVVDFYHSRGVYHRDLKPENLLLDEHGNLKNSDFGLSALAETRQQDGLLHTMCGTPAYVAPEELWFDTKENDDMTKLGLGLFLSKSISGFDEVQALSEPPFSVFDEIGQLSPLSIYIFCEKTKLVLSRMDSKGGVLMQRYEFGKLLEQGTFAKVYHARDINNGESVAIKVIDKEKVVKVGMVEQIKREISVMKLVRHPNVVQLYEVMATKGKIYFVMEYVRGGELFNKVTKGKMKEDAASNLFQQLISAVDFCHSRGAYHRDLKPENLLLDEHGNLKNSDFGLSALAETRQQDGLLHTMCGTPAYVAPEVISRRGYDCAKADVWSCGVILFVLLSSHLPFQDSNLMEMYRRISKAEFKYPNWMRVG</sequence>
<evidence type="ECO:0000256" key="1">
    <source>
        <dbReference type="ARBA" id="ARBA00006234"/>
    </source>
</evidence>
<dbReference type="InterPro" id="IPR000719">
    <property type="entry name" value="Prot_kinase_dom"/>
</dbReference>
<reference evidence="9" key="2">
    <citation type="submission" date="2020-08" db="EMBL/GenBank/DDBJ databases">
        <title>Plant Genome Project.</title>
        <authorList>
            <person name="Zhang R.-G."/>
        </authorList>
    </citation>
    <scope>NUCLEOTIDE SEQUENCE</scope>
    <source>
        <strain evidence="9">Huo1</strain>
        <tissue evidence="9">Leaf</tissue>
    </source>
</reference>
<dbReference type="SMART" id="SM00220">
    <property type="entry name" value="S_TKc"/>
    <property type="match status" value="1"/>
</dbReference>
<evidence type="ECO:0000256" key="2">
    <source>
        <dbReference type="ARBA" id="ARBA00022527"/>
    </source>
</evidence>
<dbReference type="PANTHER" id="PTHR43895">
    <property type="entry name" value="CALCIUM/CALMODULIN-DEPENDENT PROTEIN KINASE KINASE-RELATED"/>
    <property type="match status" value="1"/>
</dbReference>
<evidence type="ECO:0000259" key="8">
    <source>
        <dbReference type="PROSITE" id="PS50011"/>
    </source>
</evidence>
<feature type="domain" description="Protein kinase" evidence="8">
    <location>
        <begin position="1"/>
        <end position="165"/>
    </location>
</feature>
<organism evidence="9">
    <name type="scientific">Salvia splendens</name>
    <name type="common">Scarlet sage</name>
    <dbReference type="NCBI Taxonomy" id="180675"/>
    <lineage>
        <taxon>Eukaryota</taxon>
        <taxon>Viridiplantae</taxon>
        <taxon>Streptophyta</taxon>
        <taxon>Embryophyta</taxon>
        <taxon>Tracheophyta</taxon>
        <taxon>Spermatophyta</taxon>
        <taxon>Magnoliopsida</taxon>
        <taxon>eudicotyledons</taxon>
        <taxon>Gunneridae</taxon>
        <taxon>Pentapetalae</taxon>
        <taxon>asterids</taxon>
        <taxon>lamiids</taxon>
        <taxon>Lamiales</taxon>
        <taxon>Lamiaceae</taxon>
        <taxon>Nepetoideae</taxon>
        <taxon>Mentheae</taxon>
        <taxon>Salviinae</taxon>
        <taxon>Salvia</taxon>
        <taxon>Salvia subgen. Calosphace</taxon>
        <taxon>core Calosphace</taxon>
    </lineage>
</organism>
<dbReference type="PROSITE" id="PS50011">
    <property type="entry name" value="PROTEIN_KINASE_DOM"/>
    <property type="match status" value="2"/>
</dbReference>
<dbReference type="AlphaFoldDB" id="A0A8X9A8J9"/>
<comment type="function">
    <text evidence="7">CIPK serine-threonine protein kinases interact with CBL proteins. Binding of a CBL protein to the regulatory NAF domain of CIPK protein lead to the activation of the kinase in a calcium-dependent manner.</text>
</comment>
<dbReference type="FunFam" id="3.30.200.20:FF:000096">
    <property type="entry name" value="Non-specific serine/threonine protein kinase"/>
    <property type="match status" value="1"/>
</dbReference>
<dbReference type="Pfam" id="PF00069">
    <property type="entry name" value="Pkinase"/>
    <property type="match status" value="2"/>
</dbReference>
<keyword evidence="5" id="KW-0418">Kinase</keyword>
<keyword evidence="6" id="KW-0067">ATP-binding</keyword>
<dbReference type="InterPro" id="IPR011009">
    <property type="entry name" value="Kinase-like_dom_sf"/>
</dbReference>
<keyword evidence="4" id="KW-0547">Nucleotide-binding</keyword>
<dbReference type="SUPFAM" id="SSF56112">
    <property type="entry name" value="Protein kinase-like (PK-like)"/>
    <property type="match status" value="2"/>
</dbReference>
<dbReference type="GO" id="GO:0004674">
    <property type="term" value="F:protein serine/threonine kinase activity"/>
    <property type="evidence" value="ECO:0007669"/>
    <property type="project" value="UniProtKB-KW"/>
</dbReference>
<evidence type="ECO:0000256" key="5">
    <source>
        <dbReference type="ARBA" id="ARBA00022777"/>
    </source>
</evidence>
<dbReference type="Gene3D" id="1.10.510.10">
    <property type="entry name" value="Transferase(Phosphotransferase) domain 1"/>
    <property type="match status" value="2"/>
</dbReference>
<dbReference type="Proteomes" id="UP000298416">
    <property type="component" value="Unassembled WGS sequence"/>
</dbReference>
<evidence type="ECO:0000313" key="9">
    <source>
        <dbReference type="EMBL" id="KAG6430739.1"/>
    </source>
</evidence>
<evidence type="ECO:0000256" key="6">
    <source>
        <dbReference type="ARBA" id="ARBA00022840"/>
    </source>
</evidence>
<dbReference type="EMBL" id="PNBA02000003">
    <property type="protein sequence ID" value="KAG6430739.1"/>
    <property type="molecule type" value="Genomic_DNA"/>
</dbReference>
<keyword evidence="10" id="KW-1185">Reference proteome</keyword>
<evidence type="ECO:0000313" key="10">
    <source>
        <dbReference type="Proteomes" id="UP000298416"/>
    </source>
</evidence>
<comment type="caution">
    <text evidence="9">The sequence shown here is derived from an EMBL/GenBank/DDBJ whole genome shotgun (WGS) entry which is preliminary data.</text>
</comment>
<gene>
    <name evidence="9" type="ORF">SASPL_108812</name>
</gene>
<dbReference type="GO" id="GO:0005524">
    <property type="term" value="F:ATP binding"/>
    <property type="evidence" value="ECO:0007669"/>
    <property type="project" value="UniProtKB-KW"/>
</dbReference>
<protein>
    <recommendedName>
        <fullName evidence="8">Protein kinase domain-containing protein</fullName>
    </recommendedName>
</protein>
<keyword evidence="3" id="KW-0808">Transferase</keyword>
<evidence type="ECO:0000256" key="4">
    <source>
        <dbReference type="ARBA" id="ARBA00022741"/>
    </source>
</evidence>
<name>A0A8X9A8J9_SALSN</name>
<reference evidence="9" key="1">
    <citation type="submission" date="2018-01" db="EMBL/GenBank/DDBJ databases">
        <authorList>
            <person name="Mao J.F."/>
        </authorList>
    </citation>
    <scope>NUCLEOTIDE SEQUENCE</scope>
    <source>
        <strain evidence="9">Huo1</strain>
        <tissue evidence="9">Leaf</tissue>
    </source>
</reference>
<accession>A0A8X9A8J9</accession>
<dbReference type="GO" id="GO:0007165">
    <property type="term" value="P:signal transduction"/>
    <property type="evidence" value="ECO:0007669"/>
    <property type="project" value="TreeGrafter"/>
</dbReference>
<feature type="domain" description="Protein kinase" evidence="8">
    <location>
        <begin position="154"/>
        <end position="380"/>
    </location>
</feature>
<dbReference type="PANTHER" id="PTHR43895:SF28">
    <property type="entry name" value="CBL-INTERACTING SERINE_THREONINE-PROTEIN KINASE 15"/>
    <property type="match status" value="1"/>
</dbReference>
<proteinExistence type="inferred from homology"/>
<dbReference type="FunFam" id="1.10.510.10:FF:000571">
    <property type="entry name" value="Maternal embryonic leucine zipper kinase"/>
    <property type="match status" value="1"/>
</dbReference>
<evidence type="ECO:0000256" key="3">
    <source>
        <dbReference type="ARBA" id="ARBA00022679"/>
    </source>
</evidence>
<evidence type="ECO:0000256" key="7">
    <source>
        <dbReference type="ARBA" id="ARBA00058225"/>
    </source>
</evidence>
<keyword evidence="2" id="KW-0723">Serine/threonine-protein kinase</keyword>